<evidence type="ECO:0000256" key="1">
    <source>
        <dbReference type="SAM" id="MobiDB-lite"/>
    </source>
</evidence>
<feature type="compositionally biased region" description="Polar residues" evidence="1">
    <location>
        <begin position="131"/>
        <end position="146"/>
    </location>
</feature>
<feature type="compositionally biased region" description="Polar residues" evidence="1">
    <location>
        <begin position="186"/>
        <end position="205"/>
    </location>
</feature>
<accession>A0ABP1RA14</accession>
<feature type="region of interest" description="Disordered" evidence="1">
    <location>
        <begin position="131"/>
        <end position="168"/>
    </location>
</feature>
<feature type="compositionally biased region" description="Basic and acidic residues" evidence="1">
    <location>
        <begin position="30"/>
        <end position="39"/>
    </location>
</feature>
<feature type="compositionally biased region" description="Polar residues" evidence="1">
    <location>
        <begin position="155"/>
        <end position="166"/>
    </location>
</feature>
<protein>
    <submittedName>
        <fullName evidence="2">Uncharacterized protein</fullName>
    </submittedName>
</protein>
<comment type="caution">
    <text evidence="2">The sequence shown here is derived from an EMBL/GenBank/DDBJ whole genome shotgun (WGS) entry which is preliminary data.</text>
</comment>
<sequence>MNEANSLNKEVGITETVELTRAPQPIGTRGHADPEHGLTGERNAGHMPTQSPGRCRCESIISELLKPSPDDTSDQTMDWDDIELSYFGIPENSCNSKASEQNPQETISRLPGAISQQRGEHEVSGSTLLNLLQNEPRSNPGLSLTASRDDDVRDTNGQVGNVSGLNRSLDPTLETCTLVRAPTSMRCNNPTSSGANGDSANNVASTPDVVGTPNLAVGLSTGRSDIEVVDSVDEDER</sequence>
<proteinExistence type="predicted"/>
<keyword evidence="3" id="KW-1185">Reference proteome</keyword>
<feature type="region of interest" description="Disordered" evidence="1">
    <location>
        <begin position="1"/>
        <end position="53"/>
    </location>
</feature>
<name>A0ABP1RA14_9HEXA</name>
<evidence type="ECO:0000313" key="2">
    <source>
        <dbReference type="EMBL" id="CAL8120241.1"/>
    </source>
</evidence>
<organism evidence="2 3">
    <name type="scientific">Orchesella dallaii</name>
    <dbReference type="NCBI Taxonomy" id="48710"/>
    <lineage>
        <taxon>Eukaryota</taxon>
        <taxon>Metazoa</taxon>
        <taxon>Ecdysozoa</taxon>
        <taxon>Arthropoda</taxon>
        <taxon>Hexapoda</taxon>
        <taxon>Collembola</taxon>
        <taxon>Entomobryomorpha</taxon>
        <taxon>Entomobryoidea</taxon>
        <taxon>Orchesellidae</taxon>
        <taxon>Orchesellinae</taxon>
        <taxon>Orchesella</taxon>
    </lineage>
</organism>
<evidence type="ECO:0000313" key="3">
    <source>
        <dbReference type="Proteomes" id="UP001642540"/>
    </source>
</evidence>
<gene>
    <name evidence="2" type="ORF">ODALV1_LOCUS18917</name>
</gene>
<dbReference type="EMBL" id="CAXLJM020000062">
    <property type="protein sequence ID" value="CAL8120241.1"/>
    <property type="molecule type" value="Genomic_DNA"/>
</dbReference>
<feature type="region of interest" description="Disordered" evidence="1">
    <location>
        <begin position="186"/>
        <end position="209"/>
    </location>
</feature>
<dbReference type="Proteomes" id="UP001642540">
    <property type="component" value="Unassembled WGS sequence"/>
</dbReference>
<reference evidence="2 3" key="1">
    <citation type="submission" date="2024-08" db="EMBL/GenBank/DDBJ databases">
        <authorList>
            <person name="Cucini C."/>
            <person name="Frati F."/>
        </authorList>
    </citation>
    <scope>NUCLEOTIDE SEQUENCE [LARGE SCALE GENOMIC DNA]</scope>
</reference>